<accession>A0ABT6EYE3</accession>
<dbReference type="EMBL" id="JAKKUT010000002">
    <property type="protein sequence ID" value="MDG2990837.1"/>
    <property type="molecule type" value="Genomic_DNA"/>
</dbReference>
<evidence type="ECO:0000259" key="2">
    <source>
        <dbReference type="Pfam" id="PF01266"/>
    </source>
</evidence>
<evidence type="ECO:0000256" key="1">
    <source>
        <dbReference type="ARBA" id="ARBA00023002"/>
    </source>
</evidence>
<dbReference type="PANTHER" id="PTHR13847:SF289">
    <property type="entry name" value="GLYCINE OXIDASE"/>
    <property type="match status" value="1"/>
</dbReference>
<keyword evidence="1" id="KW-0560">Oxidoreductase</keyword>
<feature type="domain" description="FAD dependent oxidoreductase" evidence="2">
    <location>
        <begin position="4"/>
        <end position="371"/>
    </location>
</feature>
<dbReference type="SUPFAM" id="SSF51905">
    <property type="entry name" value="FAD/NAD(P)-binding domain"/>
    <property type="match status" value="1"/>
</dbReference>
<sequence>MLTIAVIGAGVVGSAIAYELTAQPDYNVIVFDQNPPDQWHATGAALGILIVGLSRRRKGRNFCLRQASLQRYESLIPELEALIQRQIPYNRQGILELCFNAADWQQWQDLAQADQGIFLELLPPDQVGQHYPMVAGATSCTGSLLQGGIFCRSDRQVDPLSLTQGLREGAQLRGAQFHYNQTVTHFSQREQTITHLHTLNEVYPIDAIVLAAGLGTTALSQTLGQSLPLQPVLGQALCLGSDRPHGPISPVIQGEDVHIVPIHPGQFWVGATLEFNPDPQPDSSSGLLDPCQPVADPDCLRKVYEQAIALCPSLESTKILYTWQGLRPRPQNQGAPVIQAVASYTNAWWATGHYRNGILLAPITALRICDLLVTALLANSNKI</sequence>
<dbReference type="Proteomes" id="UP001154265">
    <property type="component" value="Unassembled WGS sequence"/>
</dbReference>
<reference evidence="3" key="1">
    <citation type="journal article" date="2022" name="Genome Biol. Evol.">
        <title>A New Gene Family Diagnostic for Intracellular Biomineralization of Amorphous Ca Carbonates by Cyanobacteria.</title>
        <authorList>
            <person name="Benzerara K."/>
            <person name="Duprat E."/>
            <person name="Bitard-Feildel T."/>
            <person name="Caumes G."/>
            <person name="Cassier-Chauvat C."/>
            <person name="Chauvat F."/>
            <person name="Dezi M."/>
            <person name="Diop S.I."/>
            <person name="Gaschignard G."/>
            <person name="Gorgen S."/>
            <person name="Gugger M."/>
            <person name="Lopez-Garcia P."/>
            <person name="Millet M."/>
            <person name="Skouri-Panet F."/>
            <person name="Moreira D."/>
            <person name="Callebaut I."/>
        </authorList>
    </citation>
    <scope>NUCLEOTIDE SEQUENCE</scope>
    <source>
        <strain evidence="3">G9</strain>
    </source>
</reference>
<proteinExistence type="predicted"/>
<dbReference type="Gene3D" id="3.30.9.10">
    <property type="entry name" value="D-Amino Acid Oxidase, subunit A, domain 2"/>
    <property type="match status" value="1"/>
</dbReference>
<reference evidence="3" key="2">
    <citation type="submission" date="2022-01" db="EMBL/GenBank/DDBJ databases">
        <authorList>
            <person name="Zivanovic Y."/>
            <person name="Moreira D."/>
            <person name="Lopez-Garcia P."/>
        </authorList>
    </citation>
    <scope>NUCLEOTIDE SEQUENCE</scope>
    <source>
        <strain evidence="3">G9</strain>
    </source>
</reference>
<comment type="caution">
    <text evidence="3">The sequence shown here is derived from an EMBL/GenBank/DDBJ whole genome shotgun (WGS) entry which is preliminary data.</text>
</comment>
<dbReference type="RefSeq" id="WP_277866732.1">
    <property type="nucleotide sequence ID" value="NZ_JAKKUT010000002.1"/>
</dbReference>
<dbReference type="PANTHER" id="PTHR13847">
    <property type="entry name" value="SARCOSINE DEHYDROGENASE-RELATED"/>
    <property type="match status" value="1"/>
</dbReference>
<organism evidence="3 4">
    <name type="scientific">Candidatus Synechococcus calcipolaris G9</name>
    <dbReference type="NCBI Taxonomy" id="1497997"/>
    <lineage>
        <taxon>Bacteria</taxon>
        <taxon>Bacillati</taxon>
        <taxon>Cyanobacteriota</taxon>
        <taxon>Cyanophyceae</taxon>
        <taxon>Synechococcales</taxon>
        <taxon>Synechococcaceae</taxon>
        <taxon>Synechococcus</taxon>
    </lineage>
</organism>
<gene>
    <name evidence="3" type="ORF">L3556_07825</name>
</gene>
<keyword evidence="4" id="KW-1185">Reference proteome</keyword>
<dbReference type="Gene3D" id="3.50.50.60">
    <property type="entry name" value="FAD/NAD(P)-binding domain"/>
    <property type="match status" value="1"/>
</dbReference>
<dbReference type="Pfam" id="PF01266">
    <property type="entry name" value="DAO"/>
    <property type="match status" value="1"/>
</dbReference>
<dbReference type="SUPFAM" id="SSF54373">
    <property type="entry name" value="FAD-linked reductases, C-terminal domain"/>
    <property type="match status" value="1"/>
</dbReference>
<dbReference type="InterPro" id="IPR006076">
    <property type="entry name" value="FAD-dep_OxRdtase"/>
</dbReference>
<name>A0ABT6EYE3_9SYNE</name>
<protein>
    <submittedName>
        <fullName evidence="3">FAD-binding oxidoreductase</fullName>
    </submittedName>
</protein>
<evidence type="ECO:0000313" key="3">
    <source>
        <dbReference type="EMBL" id="MDG2990837.1"/>
    </source>
</evidence>
<evidence type="ECO:0000313" key="4">
    <source>
        <dbReference type="Proteomes" id="UP001154265"/>
    </source>
</evidence>
<dbReference type="InterPro" id="IPR036188">
    <property type="entry name" value="FAD/NAD-bd_sf"/>
</dbReference>